<sequence>MFKININNLSKNNKIILISSLITLIVGYFLLRKPTPSVKPSVVVSSTDNSGTTDKKPFVPNNVSNKVPNKISNDVPNKVPNDILSNVLNNILSASSSKINYLNNPDYTKISLKNGLAIVNVNYDIPFDMSIETTTDTGEVKTNVISIKPGFKSTINSDGTINTVSTI</sequence>
<keyword evidence="1" id="KW-0472">Membrane</keyword>
<reference evidence="2" key="1">
    <citation type="journal article" date="2020" name="Nature">
        <title>Giant virus diversity and host interactions through global metagenomics.</title>
        <authorList>
            <person name="Schulz F."/>
            <person name="Roux S."/>
            <person name="Paez-Espino D."/>
            <person name="Jungbluth S."/>
            <person name="Walsh D.A."/>
            <person name="Denef V.J."/>
            <person name="McMahon K.D."/>
            <person name="Konstantinidis K.T."/>
            <person name="Eloe-Fadrosh E.A."/>
            <person name="Kyrpides N.C."/>
            <person name="Woyke T."/>
        </authorList>
    </citation>
    <scope>NUCLEOTIDE SEQUENCE</scope>
    <source>
        <strain evidence="2">GVMAG-M-3300009182-67</strain>
    </source>
</reference>
<dbReference type="EMBL" id="MN739040">
    <property type="protein sequence ID" value="QHS85075.1"/>
    <property type="molecule type" value="Genomic_DNA"/>
</dbReference>
<evidence type="ECO:0000256" key="1">
    <source>
        <dbReference type="SAM" id="Phobius"/>
    </source>
</evidence>
<keyword evidence="1" id="KW-1133">Transmembrane helix</keyword>
<dbReference type="AlphaFoldDB" id="A0A6C0AYN6"/>
<organism evidence="2">
    <name type="scientific">viral metagenome</name>
    <dbReference type="NCBI Taxonomy" id="1070528"/>
    <lineage>
        <taxon>unclassified sequences</taxon>
        <taxon>metagenomes</taxon>
        <taxon>organismal metagenomes</taxon>
    </lineage>
</organism>
<evidence type="ECO:0000313" key="2">
    <source>
        <dbReference type="EMBL" id="QHS85075.1"/>
    </source>
</evidence>
<name>A0A6C0AYN6_9ZZZZ</name>
<accession>A0A6C0AYN6</accession>
<proteinExistence type="predicted"/>
<keyword evidence="1" id="KW-0812">Transmembrane</keyword>
<feature type="transmembrane region" description="Helical" evidence="1">
    <location>
        <begin position="12"/>
        <end position="31"/>
    </location>
</feature>
<protein>
    <submittedName>
        <fullName evidence="2">Uncharacterized protein</fullName>
    </submittedName>
</protein>